<feature type="signal peptide" evidence="1">
    <location>
        <begin position="1"/>
        <end position="20"/>
    </location>
</feature>
<name>A0ABW6AUP4_9SPHI</name>
<feature type="chain" id="PRO_5046205187" description="DUF5018 domain-containing protein" evidence="1">
    <location>
        <begin position="21"/>
        <end position="321"/>
    </location>
</feature>
<protein>
    <recommendedName>
        <fullName evidence="4">DUF5018 domain-containing protein</fullName>
    </recommendedName>
</protein>
<reference evidence="3" key="1">
    <citation type="journal article" date="2019" name="Int. J. Syst. Evol. Microbiol.">
        <title>The Global Catalogue of Microorganisms (GCM) 10K type strain sequencing project: providing services to taxonomists for standard genome sequencing and annotation.</title>
        <authorList>
            <consortium name="The Broad Institute Genomics Platform"/>
            <consortium name="The Broad Institute Genome Sequencing Center for Infectious Disease"/>
            <person name="Wu L."/>
            <person name="Ma J."/>
        </authorList>
    </citation>
    <scope>NUCLEOTIDE SEQUENCE [LARGE SCALE GENOMIC DNA]</scope>
    <source>
        <strain evidence="3">KCTC 23098</strain>
    </source>
</reference>
<evidence type="ECO:0000313" key="3">
    <source>
        <dbReference type="Proteomes" id="UP001597560"/>
    </source>
</evidence>
<organism evidence="2 3">
    <name type="scientific">Olivibacter jilunii</name>
    <dbReference type="NCBI Taxonomy" id="985016"/>
    <lineage>
        <taxon>Bacteria</taxon>
        <taxon>Pseudomonadati</taxon>
        <taxon>Bacteroidota</taxon>
        <taxon>Sphingobacteriia</taxon>
        <taxon>Sphingobacteriales</taxon>
        <taxon>Sphingobacteriaceae</taxon>
        <taxon>Olivibacter</taxon>
    </lineage>
</organism>
<keyword evidence="1" id="KW-0732">Signal</keyword>
<evidence type="ECO:0000256" key="1">
    <source>
        <dbReference type="SAM" id="SignalP"/>
    </source>
</evidence>
<dbReference type="EMBL" id="JBHUPA010000001">
    <property type="protein sequence ID" value="MFD2960632.1"/>
    <property type="molecule type" value="Genomic_DNA"/>
</dbReference>
<proteinExistence type="predicted"/>
<dbReference type="PROSITE" id="PS51257">
    <property type="entry name" value="PROKAR_LIPOPROTEIN"/>
    <property type="match status" value="1"/>
</dbReference>
<dbReference type="RefSeq" id="WP_377608894.1">
    <property type="nucleotide sequence ID" value="NZ_JBHUPA010000001.1"/>
</dbReference>
<gene>
    <name evidence="2" type="ORF">ACFS6J_02455</name>
</gene>
<sequence>MKRKSANLFFIIIVFLSLSACTKTADLPPLSNSKIVAYKVPIADGAILGAIDESDKTITVYLPFYYQLDVIDPEITVADGARLQEEVKPVAVLDSSITYTVKGADQSTATYKLIIVLQQIAPLVIQELSSETTITAWGVGASNIVLRGNFNTNDPAKISAYLVNEAGQETALSANTGIGPANVTVSIIGNEKLYTFGNLQIPQTLDTGLYKVKVKVQALSAESQYPVRLTYQQPVIDHHTITVRGGDNFTIKTTSSVFHDFREFSIIVNGEKVLLPIESYTRTEAVIRVPNSVPPGQYYPTAFFGTFSPFSTNWPITVVSE</sequence>
<dbReference type="Gene3D" id="2.60.40.2340">
    <property type="match status" value="1"/>
</dbReference>
<comment type="caution">
    <text evidence="2">The sequence shown here is derived from an EMBL/GenBank/DDBJ whole genome shotgun (WGS) entry which is preliminary data.</text>
</comment>
<evidence type="ECO:0008006" key="4">
    <source>
        <dbReference type="Google" id="ProtNLM"/>
    </source>
</evidence>
<evidence type="ECO:0000313" key="2">
    <source>
        <dbReference type="EMBL" id="MFD2960632.1"/>
    </source>
</evidence>
<dbReference type="Proteomes" id="UP001597560">
    <property type="component" value="Unassembled WGS sequence"/>
</dbReference>
<keyword evidence="3" id="KW-1185">Reference proteome</keyword>
<accession>A0ABW6AUP4</accession>